<evidence type="ECO:0000256" key="8">
    <source>
        <dbReference type="ARBA" id="ARBA00025431"/>
    </source>
</evidence>
<keyword evidence="9" id="KW-0969">Cilium</keyword>
<keyword evidence="1" id="KW-0963">Cytoplasm</keyword>
<keyword evidence="7" id="KW-0804">Transcription</keyword>
<evidence type="ECO:0000256" key="7">
    <source>
        <dbReference type="ARBA" id="ARBA00023163"/>
    </source>
</evidence>
<accession>A0A5C7T966</accession>
<dbReference type="InterPro" id="IPR036194">
    <property type="entry name" value="FlhD_sf"/>
</dbReference>
<dbReference type="GO" id="GO:0045893">
    <property type="term" value="P:positive regulation of DNA-templated transcription"/>
    <property type="evidence" value="ECO:0007669"/>
    <property type="project" value="InterPro"/>
</dbReference>
<keyword evidence="2" id="KW-1005">Bacterial flagellum biogenesis</keyword>
<evidence type="ECO:0000256" key="2">
    <source>
        <dbReference type="ARBA" id="ARBA00022795"/>
    </source>
</evidence>
<sequence>SNMLLCQFRFNDTMLVDLLSSHGRERGAAHLHAAILAAGRPVESLA</sequence>
<keyword evidence="9" id="KW-0966">Cell projection</keyword>
<dbReference type="Pfam" id="PF05247">
    <property type="entry name" value="FlhD"/>
    <property type="match status" value="1"/>
</dbReference>
<name>A0A5C7T966_THASP</name>
<keyword evidence="6" id="KW-0010">Activator</keyword>
<evidence type="ECO:0000256" key="6">
    <source>
        <dbReference type="ARBA" id="ARBA00023159"/>
    </source>
</evidence>
<feature type="non-terminal residue" evidence="9">
    <location>
        <position position="1"/>
    </location>
</feature>
<dbReference type="InterPro" id="IPR023559">
    <property type="entry name" value="Flagellar_FlhD"/>
</dbReference>
<dbReference type="Gene3D" id="1.10.4000.10">
    <property type="entry name" value="Flagellar transcriptional activator FlhD"/>
    <property type="match status" value="1"/>
</dbReference>
<keyword evidence="3" id="KW-0805">Transcription regulation</keyword>
<proteinExistence type="predicted"/>
<evidence type="ECO:0000313" key="10">
    <source>
        <dbReference type="Proteomes" id="UP000321192"/>
    </source>
</evidence>
<dbReference type="GO" id="GO:0044780">
    <property type="term" value="P:bacterial-type flagellum assembly"/>
    <property type="evidence" value="ECO:0007669"/>
    <property type="project" value="InterPro"/>
</dbReference>
<reference evidence="9 10" key="1">
    <citation type="submission" date="2018-09" db="EMBL/GenBank/DDBJ databases">
        <title>Metagenome Assembled Genomes from an Advanced Water Purification Facility.</title>
        <authorList>
            <person name="Stamps B.W."/>
            <person name="Spear J.R."/>
        </authorList>
    </citation>
    <scope>NUCLEOTIDE SEQUENCE [LARGE SCALE GENOMIC DNA]</scope>
    <source>
        <strain evidence="9">Bin_27_1</strain>
    </source>
</reference>
<gene>
    <name evidence="9" type="ORF">E6Q80_01045</name>
</gene>
<comment type="function">
    <text evidence="8">Functions in complex with FlhC as a master transcriptional regulator that regulates transcription of several flagellar and non-flagellar operons by binding to their promoter region. Activates expression of class 2 flagellar genes, including fliA, which is a flagellum-specific sigma factor that turns on the class 3 genes. Also regulates genes whose products function in a variety of physiological pathways.</text>
</comment>
<keyword evidence="9" id="KW-0282">Flagellum</keyword>
<evidence type="ECO:0000256" key="4">
    <source>
        <dbReference type="ARBA" id="ARBA00023125"/>
    </source>
</evidence>
<keyword evidence="5" id="KW-1015">Disulfide bond</keyword>
<keyword evidence="4" id="KW-0238">DNA-binding</keyword>
<dbReference type="AlphaFoldDB" id="A0A5C7T966"/>
<evidence type="ECO:0000256" key="1">
    <source>
        <dbReference type="ARBA" id="ARBA00022490"/>
    </source>
</evidence>
<dbReference type="SUPFAM" id="SSF63592">
    <property type="entry name" value="Flagellar transcriptional activator FlhD"/>
    <property type="match status" value="1"/>
</dbReference>
<dbReference type="GO" id="GO:0003677">
    <property type="term" value="F:DNA binding"/>
    <property type="evidence" value="ECO:0007669"/>
    <property type="project" value="UniProtKB-KW"/>
</dbReference>
<comment type="caution">
    <text evidence="9">The sequence shown here is derived from an EMBL/GenBank/DDBJ whole genome shotgun (WGS) entry which is preliminary data.</text>
</comment>
<evidence type="ECO:0000256" key="3">
    <source>
        <dbReference type="ARBA" id="ARBA00023015"/>
    </source>
</evidence>
<protein>
    <submittedName>
        <fullName evidence="9">Flagellar transcriptional regulator FlhD</fullName>
    </submittedName>
</protein>
<dbReference type="EMBL" id="SSFD01000015">
    <property type="protein sequence ID" value="TXH92170.1"/>
    <property type="molecule type" value="Genomic_DNA"/>
</dbReference>
<dbReference type="Proteomes" id="UP000321192">
    <property type="component" value="Unassembled WGS sequence"/>
</dbReference>
<evidence type="ECO:0000313" key="9">
    <source>
        <dbReference type="EMBL" id="TXH92170.1"/>
    </source>
</evidence>
<organism evidence="9 10">
    <name type="scientific">Thauera aminoaromatica</name>
    <dbReference type="NCBI Taxonomy" id="164330"/>
    <lineage>
        <taxon>Bacteria</taxon>
        <taxon>Pseudomonadati</taxon>
        <taxon>Pseudomonadota</taxon>
        <taxon>Betaproteobacteria</taxon>
        <taxon>Rhodocyclales</taxon>
        <taxon>Zoogloeaceae</taxon>
        <taxon>Thauera</taxon>
    </lineage>
</organism>
<evidence type="ECO:0000256" key="5">
    <source>
        <dbReference type="ARBA" id="ARBA00023157"/>
    </source>
</evidence>